<dbReference type="EMBL" id="JAOTOJ010000006">
    <property type="protein sequence ID" value="KAK9400012.1"/>
    <property type="molecule type" value="Genomic_DNA"/>
</dbReference>
<gene>
    <name evidence="1" type="ORF">NXF25_013031</name>
</gene>
<name>A0AAW1BDX6_CROAD</name>
<keyword evidence="2" id="KW-1185">Reference proteome</keyword>
<proteinExistence type="predicted"/>
<sequence>MAERDGDEGPEISRVLLSVGGGGGISETLLLSSKHAKKKATTLQTTRLPRSNLLDKVQNFLPQMASANNQLRREMDSKPGQEFDIENIDPSMEKIIEMNVGLVELNDCDTTESDDDSECEDSSICEEVTEENIKFSLSKREGRIEMLDGKTE</sequence>
<reference evidence="1 2" key="1">
    <citation type="journal article" date="2024" name="Proc. Natl. Acad. Sci. U.S.A.">
        <title>The genetic regulatory architecture and epigenomic basis for age-related changes in rattlesnake venom.</title>
        <authorList>
            <person name="Hogan M.P."/>
            <person name="Holding M.L."/>
            <person name="Nystrom G.S."/>
            <person name="Colston T.J."/>
            <person name="Bartlett D.A."/>
            <person name="Mason A.J."/>
            <person name="Ellsworth S.A."/>
            <person name="Rautsaw R.M."/>
            <person name="Lawrence K.C."/>
            <person name="Strickland J.L."/>
            <person name="He B."/>
            <person name="Fraser P."/>
            <person name="Margres M.J."/>
            <person name="Gilbert D.M."/>
            <person name="Gibbs H.L."/>
            <person name="Parkinson C.L."/>
            <person name="Rokyta D.R."/>
        </authorList>
    </citation>
    <scope>NUCLEOTIDE SEQUENCE [LARGE SCALE GENOMIC DNA]</scope>
    <source>
        <strain evidence="1">DRR0105</strain>
    </source>
</reference>
<comment type="caution">
    <text evidence="1">The sequence shown here is derived from an EMBL/GenBank/DDBJ whole genome shotgun (WGS) entry which is preliminary data.</text>
</comment>
<protein>
    <submittedName>
        <fullName evidence="1">Uncharacterized protein</fullName>
    </submittedName>
</protein>
<dbReference type="Pfam" id="PF15370">
    <property type="entry name" value="NOPCHAP1"/>
    <property type="match status" value="1"/>
</dbReference>
<dbReference type="PANTHER" id="PTHR28674:SF1">
    <property type="entry name" value="NOP PROTEIN CHAPERONE 1"/>
    <property type="match status" value="1"/>
</dbReference>
<evidence type="ECO:0000313" key="1">
    <source>
        <dbReference type="EMBL" id="KAK9400012.1"/>
    </source>
</evidence>
<dbReference type="Proteomes" id="UP001474421">
    <property type="component" value="Unassembled WGS sequence"/>
</dbReference>
<dbReference type="AlphaFoldDB" id="A0AAW1BDX6"/>
<dbReference type="GO" id="GO:0000492">
    <property type="term" value="P:box C/D snoRNP assembly"/>
    <property type="evidence" value="ECO:0007669"/>
    <property type="project" value="InterPro"/>
</dbReference>
<accession>A0AAW1BDX6</accession>
<dbReference type="GO" id="GO:0062064">
    <property type="term" value="F:box C/D methylation guide snoRNP complex binding"/>
    <property type="evidence" value="ECO:0007669"/>
    <property type="project" value="TreeGrafter"/>
</dbReference>
<dbReference type="PANTHER" id="PTHR28674">
    <property type="entry name" value="SIMILAR TO DNA SEGMENT, CHR 10, WAYNE STATE UNIVERSITY 102,-EXPRESSED"/>
    <property type="match status" value="1"/>
</dbReference>
<dbReference type="InterPro" id="IPR027921">
    <property type="entry name" value="NOPCHAP1"/>
</dbReference>
<organism evidence="1 2">
    <name type="scientific">Crotalus adamanteus</name>
    <name type="common">Eastern diamondback rattlesnake</name>
    <dbReference type="NCBI Taxonomy" id="8729"/>
    <lineage>
        <taxon>Eukaryota</taxon>
        <taxon>Metazoa</taxon>
        <taxon>Chordata</taxon>
        <taxon>Craniata</taxon>
        <taxon>Vertebrata</taxon>
        <taxon>Euteleostomi</taxon>
        <taxon>Lepidosauria</taxon>
        <taxon>Squamata</taxon>
        <taxon>Bifurcata</taxon>
        <taxon>Unidentata</taxon>
        <taxon>Episquamata</taxon>
        <taxon>Toxicofera</taxon>
        <taxon>Serpentes</taxon>
        <taxon>Colubroidea</taxon>
        <taxon>Viperidae</taxon>
        <taxon>Crotalinae</taxon>
        <taxon>Crotalus</taxon>
    </lineage>
</organism>
<evidence type="ECO:0000313" key="2">
    <source>
        <dbReference type="Proteomes" id="UP001474421"/>
    </source>
</evidence>